<dbReference type="Pfam" id="PF13453">
    <property type="entry name" value="Zn_ribbon_TFIIB"/>
    <property type="match status" value="1"/>
</dbReference>
<comment type="caution">
    <text evidence="2">The sequence shown here is derived from an EMBL/GenBank/DDBJ whole genome shotgun (WGS) entry which is preliminary data.</text>
</comment>
<evidence type="ECO:0000313" key="2">
    <source>
        <dbReference type="EMBL" id="MDX8332133.1"/>
    </source>
</evidence>
<gene>
    <name evidence="2" type="ORF">RMS29_23250</name>
</gene>
<reference evidence="2" key="1">
    <citation type="journal article" date="2023" name="Phytobiomes J">
        <title>Deciphering the key players within the bacterial microbiota associated with aerial crown gall tumors on rhododendron: Insights into the gallobiome.</title>
        <authorList>
            <person name="Kuzmanovic N."/>
            <person name="Nesme J."/>
            <person name="Wolf J."/>
            <person name="Neumann-Schaal M."/>
            <person name="Petersen J."/>
            <person name="Fernandez-Gnecco G."/>
            <person name="Sproeer C."/>
            <person name="Bunk B."/>
            <person name="Overmann J."/>
            <person name="Sorensen S.J."/>
            <person name="Idczak E."/>
            <person name="Smalla K."/>
        </authorList>
    </citation>
    <scope>NUCLEOTIDE SEQUENCE [LARGE SCALE GENOMIC DNA]</scope>
    <source>
        <strain evidence="2">Rho-14.1</strain>
    </source>
</reference>
<feature type="domain" description="Transcription factor zinc-finger" evidence="1">
    <location>
        <begin position="2"/>
        <end position="30"/>
    </location>
</feature>
<protein>
    <submittedName>
        <fullName evidence="2">Zf-TFIIB domain-containing protein</fullName>
    </submittedName>
</protein>
<dbReference type="RefSeq" id="WP_234900253.1">
    <property type="nucleotide sequence ID" value="NZ_CP192769.1"/>
</dbReference>
<proteinExistence type="predicted"/>
<name>A0ABU4W2X3_9HYPH</name>
<organism evidence="2 3">
    <name type="scientific">Agrobacterium rosae</name>
    <dbReference type="NCBI Taxonomy" id="1972867"/>
    <lineage>
        <taxon>Bacteria</taxon>
        <taxon>Pseudomonadati</taxon>
        <taxon>Pseudomonadota</taxon>
        <taxon>Alphaproteobacteria</taxon>
        <taxon>Hyphomicrobiales</taxon>
        <taxon>Rhizobiaceae</taxon>
        <taxon>Rhizobium/Agrobacterium group</taxon>
        <taxon>Agrobacterium</taxon>
    </lineage>
</organism>
<keyword evidence="3" id="KW-1185">Reference proteome</keyword>
<evidence type="ECO:0000259" key="1">
    <source>
        <dbReference type="Pfam" id="PF13453"/>
    </source>
</evidence>
<dbReference type="Proteomes" id="UP001277561">
    <property type="component" value="Unassembled WGS sequence"/>
</dbReference>
<dbReference type="EMBL" id="JAVRAD010000014">
    <property type="protein sequence ID" value="MDX8332133.1"/>
    <property type="molecule type" value="Genomic_DNA"/>
</dbReference>
<accession>A0ABU4W2X3</accession>
<evidence type="ECO:0000313" key="3">
    <source>
        <dbReference type="Proteomes" id="UP001277561"/>
    </source>
</evidence>
<sequence length="86" mass="9834">MSERQLIEIDYCPDCKGVWLDRGELDKIIDCSLTRNPRLLSIRGSRSCSRSRRTIPLRIIVTAAMVLAYYPRAEPPSRIVLGRLSD</sequence>
<dbReference type="InterPro" id="IPR027392">
    <property type="entry name" value="TF_Znf"/>
</dbReference>